<feature type="region of interest" description="Disordered" evidence="14">
    <location>
        <begin position="55"/>
        <end position="139"/>
    </location>
</feature>
<comment type="function">
    <text evidence="12">Necessary for flagellar biosynthesis. May be involved in translocation of the flagellum.</text>
</comment>
<dbReference type="FunFam" id="3.40.50.300:FF:000695">
    <property type="entry name" value="Flagellar biosynthesis regulator FlhF"/>
    <property type="match status" value="1"/>
</dbReference>
<feature type="domain" description="AAA+ ATPase" evidence="15">
    <location>
        <begin position="277"/>
        <end position="456"/>
    </location>
</feature>
<evidence type="ECO:0000256" key="1">
    <source>
        <dbReference type="ARBA" id="ARBA00004413"/>
    </source>
</evidence>
<dbReference type="GO" id="GO:0044781">
    <property type="term" value="P:bacterial-type flagellum organization"/>
    <property type="evidence" value="ECO:0007669"/>
    <property type="project" value="UniProtKB-UniRule"/>
</dbReference>
<keyword evidence="6" id="KW-0547">Nucleotide-binding</keyword>
<evidence type="ECO:0000256" key="2">
    <source>
        <dbReference type="ARBA" id="ARBA00008531"/>
    </source>
</evidence>
<evidence type="ECO:0000256" key="11">
    <source>
        <dbReference type="ARBA" id="ARBA00023225"/>
    </source>
</evidence>
<dbReference type="SMART" id="SM00962">
    <property type="entry name" value="SRP54"/>
    <property type="match status" value="1"/>
</dbReference>
<evidence type="ECO:0000256" key="5">
    <source>
        <dbReference type="ARBA" id="ARBA00022475"/>
    </source>
</evidence>
<evidence type="ECO:0000256" key="10">
    <source>
        <dbReference type="ARBA" id="ARBA00023136"/>
    </source>
</evidence>
<keyword evidence="4" id="KW-0813">Transport</keyword>
<proteinExistence type="inferred from homology"/>
<sequence length="481" mass="53844">MRVKRYLVDTMPEAMLQIRGDLGTDAVILSTKEVKVGGFMGMFSKKKIEVVAAVEEQQPQKPRRTERSSHQLARAASPLMNTPEKLEKPSVPVVPRQAAPEAYRRVSQQITGSSKEEQAELTVNTEQVASATEHLSPRSANNLETLSQAFDQEVLLSNLKSSSELHKRPIEASVPDKSGAEENQALLNELREMKAMMTRFSRNSSMESTWPEALQEICEHVLEQEVARDLLEYWIEQVHVRRSEHPFAPETFDWEQAFREEVTSFIQTRLDKGISQDTKIVYVAGPTGVGKTTTIAKLAAEQLFKHHRKVGFITSDTYRISAVEQLRTYATILNVPLEVVQSPGDVQRAIQRLEHCDLILMDTAGRNYRNELLVSELQSLLSPINESETYLVLSLTSKSRDMLNITGHFSKFGLGKVVFTKMDETGSCGGMFNLLHQFPMQLAYITNGQNVPDDLLHPDAEMVTNMLLGAKVSSGVNGDSI</sequence>
<keyword evidence="8" id="KW-0653">Protein transport</keyword>
<dbReference type="Proteomes" id="UP000254400">
    <property type="component" value="Unassembled WGS sequence"/>
</dbReference>
<dbReference type="GO" id="GO:0003924">
    <property type="term" value="F:GTPase activity"/>
    <property type="evidence" value="ECO:0007669"/>
    <property type="project" value="UniProtKB-UniRule"/>
</dbReference>
<gene>
    <name evidence="17" type="primary">flhF</name>
    <name evidence="17" type="ORF">NCTC10343_02144</name>
</gene>
<dbReference type="InterPro" id="IPR020006">
    <property type="entry name" value="FlhF"/>
</dbReference>
<evidence type="ECO:0000256" key="12">
    <source>
        <dbReference type="ARBA" id="ARBA00025337"/>
    </source>
</evidence>
<dbReference type="EMBL" id="UGSC01000001">
    <property type="protein sequence ID" value="SUA69272.1"/>
    <property type="molecule type" value="Genomic_DNA"/>
</dbReference>
<reference evidence="17 18" key="1">
    <citation type="submission" date="2018-06" db="EMBL/GenBank/DDBJ databases">
        <authorList>
            <consortium name="Pathogen Informatics"/>
            <person name="Doyle S."/>
        </authorList>
    </citation>
    <scope>NUCLEOTIDE SEQUENCE [LARGE SCALE GENOMIC DNA]</scope>
    <source>
        <strain evidence="17 18">NCTC10343</strain>
    </source>
</reference>
<evidence type="ECO:0000256" key="6">
    <source>
        <dbReference type="ARBA" id="ARBA00022741"/>
    </source>
</evidence>
<evidence type="ECO:0000256" key="4">
    <source>
        <dbReference type="ARBA" id="ARBA00022448"/>
    </source>
</evidence>
<feature type="domain" description="SRP54-type proteins GTP-binding" evidence="16">
    <location>
        <begin position="278"/>
        <end position="469"/>
    </location>
</feature>
<keyword evidence="10" id="KW-0472">Membrane</keyword>
<feature type="compositionally biased region" description="Polar residues" evidence="14">
    <location>
        <begin position="121"/>
        <end position="130"/>
    </location>
</feature>
<evidence type="ECO:0000256" key="8">
    <source>
        <dbReference type="ARBA" id="ARBA00022927"/>
    </source>
</evidence>
<organism evidence="17 18">
    <name type="scientific">Paenibacillus polymyxa</name>
    <name type="common">Bacillus polymyxa</name>
    <dbReference type="NCBI Taxonomy" id="1406"/>
    <lineage>
        <taxon>Bacteria</taxon>
        <taxon>Bacillati</taxon>
        <taxon>Bacillota</taxon>
        <taxon>Bacilli</taxon>
        <taxon>Bacillales</taxon>
        <taxon>Paenibacillaceae</taxon>
        <taxon>Paenibacillus</taxon>
    </lineage>
</organism>
<evidence type="ECO:0000256" key="9">
    <source>
        <dbReference type="ARBA" id="ARBA00023134"/>
    </source>
</evidence>
<evidence type="ECO:0000256" key="3">
    <source>
        <dbReference type="ARBA" id="ARBA00014919"/>
    </source>
</evidence>
<evidence type="ECO:0000256" key="13">
    <source>
        <dbReference type="NCBIfam" id="TIGR03499"/>
    </source>
</evidence>
<dbReference type="Pfam" id="PF00448">
    <property type="entry name" value="SRP54"/>
    <property type="match status" value="1"/>
</dbReference>
<evidence type="ECO:0000313" key="18">
    <source>
        <dbReference type="Proteomes" id="UP000254400"/>
    </source>
</evidence>
<name>A0A378XYV7_PAEPO</name>
<keyword evidence="5" id="KW-1003">Cell membrane</keyword>
<dbReference type="RefSeq" id="WP_019686993.1">
    <property type="nucleotide sequence ID" value="NZ_CP036496.1"/>
</dbReference>
<dbReference type="GO" id="GO:0005525">
    <property type="term" value="F:GTP binding"/>
    <property type="evidence" value="ECO:0007669"/>
    <property type="project" value="UniProtKB-UniRule"/>
</dbReference>
<dbReference type="AlphaFoldDB" id="A0A378XYV7"/>
<dbReference type="PANTHER" id="PTHR43134">
    <property type="entry name" value="SIGNAL RECOGNITION PARTICLE RECEPTOR SUBUNIT ALPHA"/>
    <property type="match status" value="1"/>
</dbReference>
<dbReference type="GO" id="GO:0015031">
    <property type="term" value="P:protein transport"/>
    <property type="evidence" value="ECO:0007669"/>
    <property type="project" value="UniProtKB-KW"/>
</dbReference>
<dbReference type="InterPro" id="IPR000897">
    <property type="entry name" value="SRP54_GTPase_dom"/>
</dbReference>
<dbReference type="GO" id="GO:0006614">
    <property type="term" value="P:SRP-dependent cotranslational protein targeting to membrane"/>
    <property type="evidence" value="ECO:0007669"/>
    <property type="project" value="UniProtKB-UniRule"/>
</dbReference>
<keyword evidence="7" id="KW-1005">Bacterial flagellum biogenesis</keyword>
<dbReference type="NCBIfam" id="TIGR03499">
    <property type="entry name" value="FlhF"/>
    <property type="match status" value="1"/>
</dbReference>
<evidence type="ECO:0000256" key="7">
    <source>
        <dbReference type="ARBA" id="ARBA00022795"/>
    </source>
</evidence>
<dbReference type="InterPro" id="IPR047040">
    <property type="entry name" value="FlhF__GTPase_dom"/>
</dbReference>
<dbReference type="GO" id="GO:0005886">
    <property type="term" value="C:plasma membrane"/>
    <property type="evidence" value="ECO:0007669"/>
    <property type="project" value="UniProtKB-SubCell"/>
</dbReference>
<dbReference type="Gene3D" id="1.20.120.1380">
    <property type="entry name" value="Flagellar FlhF biosynthesis protein, N domain"/>
    <property type="match status" value="1"/>
</dbReference>
<keyword evidence="11" id="KW-1006">Bacterial flagellum protein export</keyword>
<dbReference type="SUPFAM" id="SSF52540">
    <property type="entry name" value="P-loop containing nucleoside triphosphate hydrolases"/>
    <property type="match status" value="1"/>
</dbReference>
<dbReference type="Gene3D" id="3.40.50.300">
    <property type="entry name" value="P-loop containing nucleotide triphosphate hydrolases"/>
    <property type="match status" value="1"/>
</dbReference>
<comment type="similarity">
    <text evidence="2">Belongs to the GTP-binding SRP family.</text>
</comment>
<evidence type="ECO:0000259" key="16">
    <source>
        <dbReference type="SMART" id="SM00962"/>
    </source>
</evidence>
<dbReference type="InterPro" id="IPR003593">
    <property type="entry name" value="AAA+_ATPase"/>
</dbReference>
<dbReference type="GeneID" id="93350919"/>
<comment type="subcellular location">
    <subcellularLocation>
        <location evidence="1">Cell membrane</location>
        <topology evidence="1">Peripheral membrane protein</topology>
        <orientation evidence="1">Cytoplasmic side</orientation>
    </subcellularLocation>
</comment>
<keyword evidence="9" id="KW-0342">GTP-binding</keyword>
<evidence type="ECO:0000256" key="14">
    <source>
        <dbReference type="SAM" id="MobiDB-lite"/>
    </source>
</evidence>
<dbReference type="InterPro" id="IPR027417">
    <property type="entry name" value="P-loop_NTPase"/>
</dbReference>
<evidence type="ECO:0000313" key="17">
    <source>
        <dbReference type="EMBL" id="SUA69272.1"/>
    </source>
</evidence>
<protein>
    <recommendedName>
        <fullName evidence="3 13">Flagellar biosynthesis protein FlhF</fullName>
    </recommendedName>
</protein>
<evidence type="ECO:0000259" key="15">
    <source>
        <dbReference type="SMART" id="SM00382"/>
    </source>
</evidence>
<dbReference type="SMART" id="SM00382">
    <property type="entry name" value="AAA"/>
    <property type="match status" value="1"/>
</dbReference>
<dbReference type="GO" id="GO:0005047">
    <property type="term" value="F:signal recognition particle binding"/>
    <property type="evidence" value="ECO:0007669"/>
    <property type="project" value="TreeGrafter"/>
</dbReference>
<dbReference type="CDD" id="cd17873">
    <property type="entry name" value="FlhF"/>
    <property type="match status" value="1"/>
</dbReference>
<accession>A0A378XYV7</accession>
<dbReference type="PANTHER" id="PTHR43134:SF3">
    <property type="entry name" value="FLAGELLAR BIOSYNTHESIS PROTEIN FLHF"/>
    <property type="match status" value="1"/>
</dbReference>